<dbReference type="OrthoDB" id="5952844at2"/>
<dbReference type="EMBL" id="QEWP01000011">
    <property type="protein sequence ID" value="PWD98849.1"/>
    <property type="molecule type" value="Genomic_DNA"/>
</dbReference>
<name>A0A2U2B6Z1_9BACT</name>
<evidence type="ECO:0000313" key="1">
    <source>
        <dbReference type="EMBL" id="PWD98849.1"/>
    </source>
</evidence>
<accession>A0A2U2B6Z1</accession>
<proteinExistence type="predicted"/>
<sequence>MAIENLLSVTLTQEELTQLDENIKAINNVLSGKCISLTPDERQSYARLGDGNTNWSRKVIKYMGDQPEFTPSFVDPGETMADFETREALIPRFRKLEAIMDMIDDTMLVLGSDVYESNLAYYQNIKLLANQNVNGTKAIYEDLASQFPGGRPRKVSNPDDN</sequence>
<dbReference type="RefSeq" id="WP_109265108.1">
    <property type="nucleotide sequence ID" value="NZ_QEWP01000011.1"/>
</dbReference>
<reference evidence="1 2" key="1">
    <citation type="submission" date="2018-05" db="EMBL/GenBank/DDBJ databases">
        <title>Marinilabilia rubrum sp. nov., isolated from saltern sediment.</title>
        <authorList>
            <person name="Zhang R."/>
        </authorList>
    </citation>
    <scope>NUCLEOTIDE SEQUENCE [LARGE SCALE GENOMIC DNA]</scope>
    <source>
        <strain evidence="1 2">WTE16</strain>
    </source>
</reference>
<keyword evidence="2" id="KW-1185">Reference proteome</keyword>
<protein>
    <submittedName>
        <fullName evidence="1">Uncharacterized protein</fullName>
    </submittedName>
</protein>
<dbReference type="Proteomes" id="UP000244956">
    <property type="component" value="Unassembled WGS sequence"/>
</dbReference>
<dbReference type="AlphaFoldDB" id="A0A2U2B6Z1"/>
<organism evidence="1 2">
    <name type="scientific">Marinilabilia rubra</name>
    <dbReference type="NCBI Taxonomy" id="2162893"/>
    <lineage>
        <taxon>Bacteria</taxon>
        <taxon>Pseudomonadati</taxon>
        <taxon>Bacteroidota</taxon>
        <taxon>Bacteroidia</taxon>
        <taxon>Marinilabiliales</taxon>
        <taxon>Marinilabiliaceae</taxon>
        <taxon>Marinilabilia</taxon>
    </lineage>
</organism>
<gene>
    <name evidence="1" type="ORF">DDZ16_14020</name>
</gene>
<evidence type="ECO:0000313" key="2">
    <source>
        <dbReference type="Proteomes" id="UP000244956"/>
    </source>
</evidence>
<comment type="caution">
    <text evidence="1">The sequence shown here is derived from an EMBL/GenBank/DDBJ whole genome shotgun (WGS) entry which is preliminary data.</text>
</comment>